<dbReference type="PANTHER" id="PTHR42923">
    <property type="entry name" value="PROTOPORPHYRINOGEN OXIDASE"/>
    <property type="match status" value="1"/>
</dbReference>
<dbReference type="Gene3D" id="3.50.50.60">
    <property type="entry name" value="FAD/NAD(P)-binding domain"/>
    <property type="match status" value="1"/>
</dbReference>
<evidence type="ECO:0000256" key="6">
    <source>
        <dbReference type="ARBA" id="ARBA00023444"/>
    </source>
</evidence>
<organism evidence="8 9">
    <name type="scientific">Acidithiobacillus caldus (strain ATCC 51756 / DSM 8584 / KU)</name>
    <dbReference type="NCBI Taxonomy" id="637389"/>
    <lineage>
        <taxon>Bacteria</taxon>
        <taxon>Pseudomonadati</taxon>
        <taxon>Pseudomonadota</taxon>
        <taxon>Acidithiobacillia</taxon>
        <taxon>Acidithiobacillales</taxon>
        <taxon>Acidithiobacillaceae</taxon>
        <taxon>Acidithiobacillus</taxon>
    </lineage>
</organism>
<keyword evidence="4 8" id="KW-0560">Oxidoreductase</keyword>
<keyword evidence="3" id="KW-0274">FAD</keyword>
<proteinExistence type="predicted"/>
<dbReference type="Gene3D" id="1.10.3110.10">
    <property type="entry name" value="protoporphyrinogen ix oxidase, domain 3"/>
    <property type="match status" value="1"/>
</dbReference>
<dbReference type="HOGENOM" id="CLU_009629_3_0_6"/>
<evidence type="ECO:0000256" key="1">
    <source>
        <dbReference type="ARBA" id="ARBA00001974"/>
    </source>
</evidence>
<dbReference type="RefSeq" id="WP_004873106.1">
    <property type="nucleotide sequence ID" value="NZ_CP005986.1"/>
</dbReference>
<evidence type="ECO:0000313" key="9">
    <source>
        <dbReference type="Proteomes" id="UP000005522"/>
    </source>
</evidence>
<dbReference type="InterPro" id="IPR036188">
    <property type="entry name" value="FAD/NAD-bd_sf"/>
</dbReference>
<dbReference type="InterPro" id="IPR002937">
    <property type="entry name" value="Amino_oxidase"/>
</dbReference>
<dbReference type="KEGG" id="acz:Acaty_c1947"/>
<dbReference type="Proteomes" id="UP000005522">
    <property type="component" value="Chromosome"/>
</dbReference>
<dbReference type="Pfam" id="PF01593">
    <property type="entry name" value="Amino_oxidase"/>
    <property type="match status" value="1"/>
</dbReference>
<comment type="pathway">
    <text evidence="6">Porphyrin-containing compound metabolism.</text>
</comment>
<keyword evidence="5" id="KW-0350">Heme biosynthesis</keyword>
<evidence type="ECO:0000259" key="7">
    <source>
        <dbReference type="Pfam" id="PF01593"/>
    </source>
</evidence>
<evidence type="ECO:0000256" key="4">
    <source>
        <dbReference type="ARBA" id="ARBA00023002"/>
    </source>
</evidence>
<dbReference type="AlphaFoldDB" id="A0A059ZW62"/>
<accession>A0A059ZW62</accession>
<dbReference type="EC" id="1.3.3.4" evidence="8"/>
<dbReference type="PANTHER" id="PTHR42923:SF3">
    <property type="entry name" value="PROTOPORPHYRINOGEN OXIDASE"/>
    <property type="match status" value="1"/>
</dbReference>
<evidence type="ECO:0000256" key="2">
    <source>
        <dbReference type="ARBA" id="ARBA00022630"/>
    </source>
</evidence>
<name>A0A059ZW62_ACICK</name>
<dbReference type="SUPFAM" id="SSF51905">
    <property type="entry name" value="FAD/NAD(P)-binding domain"/>
    <property type="match status" value="1"/>
</dbReference>
<dbReference type="SUPFAM" id="SSF54373">
    <property type="entry name" value="FAD-linked reductases, C-terminal domain"/>
    <property type="match status" value="1"/>
</dbReference>
<dbReference type="InterPro" id="IPR004572">
    <property type="entry name" value="Protoporphyrinogen_oxidase"/>
</dbReference>
<dbReference type="GO" id="GO:0004729">
    <property type="term" value="F:oxygen-dependent protoporphyrinogen oxidase activity"/>
    <property type="evidence" value="ECO:0007669"/>
    <property type="project" value="UniProtKB-EC"/>
</dbReference>
<feature type="domain" description="Amine oxidase" evidence="7">
    <location>
        <begin position="13"/>
        <end position="404"/>
    </location>
</feature>
<sequence>MSSEAVIVVGAGLTGLSATWYLHQRGIPALLLEAEAEVGGNLRSRSEDGFLRDLGPNSLMIKGDLLPDLIRQLQLEDRVVEANPLARRRFVLNRRGHPVALGPDVLFSSSLLSLSARLRLLSEPWRPRRPQSQNDESIADFVRRRLGPEALTWMVDPFVSGVFAGDPEKLSVTAALPRLAAMEAESGSLLRAALRRRRAGKKEGSSRLVSFRGGLQELPRALAARLPPDRLALSRPLTHLQRRGELWHLQTPAGDLECRRLVLALPAAESARLLRAEAPELAAELEAIVYPAVATVALGFPREAVDHRLDGFGLLIPRRLGIETLGVLFSSTLFPERAPPGMVLLTAFLGGAQQDISGRSPAELEAQALADLRPILGIRGDPAYHRCALWPRAIPQYALGHRQRVERIHELRRQLAGLELLGNWQGGVALGDCVVQADAFQRTFAQVDTATGPS</sequence>
<dbReference type="InterPro" id="IPR050464">
    <property type="entry name" value="Zeta_carotene_desat/Oxidored"/>
</dbReference>
<gene>
    <name evidence="8" type="ORF">Acaty_c1947</name>
</gene>
<comment type="cofactor">
    <cofactor evidence="1">
        <name>FAD</name>
        <dbReference type="ChEBI" id="CHEBI:57692"/>
    </cofactor>
</comment>
<protein>
    <submittedName>
        <fullName evidence="8">Protoporphyrinogen IX oxidase, aerobic, HemY</fullName>
        <ecNumber evidence="8">1.3.3.4</ecNumber>
    </submittedName>
</protein>
<dbReference type="Gene3D" id="3.90.660.20">
    <property type="entry name" value="Protoporphyrinogen oxidase, mitochondrial, domain 2"/>
    <property type="match status" value="1"/>
</dbReference>
<dbReference type="NCBIfam" id="TIGR00562">
    <property type="entry name" value="proto_IX_ox"/>
    <property type="match status" value="1"/>
</dbReference>
<dbReference type="EMBL" id="CP005986">
    <property type="protein sequence ID" value="AIA55805.1"/>
    <property type="molecule type" value="Genomic_DNA"/>
</dbReference>
<evidence type="ECO:0000313" key="8">
    <source>
        <dbReference type="EMBL" id="AIA55805.1"/>
    </source>
</evidence>
<keyword evidence="2" id="KW-0285">Flavoprotein</keyword>
<evidence type="ECO:0000256" key="5">
    <source>
        <dbReference type="ARBA" id="ARBA00023133"/>
    </source>
</evidence>
<reference evidence="8 9" key="1">
    <citation type="journal article" date="2009" name="J. Bacteriol.">
        <title>Draft genome sequence of the extremely acidophilic bacterium Acidithiobacillus caldus ATCC 51756 reveals metabolic versatility in the genus Acidithiobacillus.</title>
        <authorList>
            <person name="Valdes J."/>
            <person name="Quatrini R."/>
            <person name="Hallberg K."/>
            <person name="Dopson M."/>
            <person name="Valenzuela P.D."/>
            <person name="Holmes D.S."/>
        </authorList>
    </citation>
    <scope>NUCLEOTIDE SEQUENCE [LARGE SCALE GENOMIC DNA]</scope>
    <source>
        <strain evidence="9">ATCC 51756 / DSM 8584 / KU</strain>
    </source>
</reference>
<dbReference type="GO" id="GO:0006783">
    <property type="term" value="P:heme biosynthetic process"/>
    <property type="evidence" value="ECO:0007669"/>
    <property type="project" value="UniProtKB-KW"/>
</dbReference>
<evidence type="ECO:0000256" key="3">
    <source>
        <dbReference type="ARBA" id="ARBA00022827"/>
    </source>
</evidence>
<dbReference type="eggNOG" id="COG1232">
    <property type="taxonomic scope" value="Bacteria"/>
</dbReference>